<proteinExistence type="predicted"/>
<dbReference type="NCBIfam" id="NF047719">
    <property type="entry name" value="SCO6745_fam_HTH"/>
    <property type="match status" value="1"/>
</dbReference>
<evidence type="ECO:0000313" key="1">
    <source>
        <dbReference type="EMBL" id="VFA96585.1"/>
    </source>
</evidence>
<name>A0A4U8VVI1_9NOCA</name>
<organism evidence="1 2">
    <name type="scientific">Nocardia cyriacigeorgica</name>
    <dbReference type="NCBI Taxonomy" id="135487"/>
    <lineage>
        <taxon>Bacteria</taxon>
        <taxon>Bacillati</taxon>
        <taxon>Actinomycetota</taxon>
        <taxon>Actinomycetes</taxon>
        <taxon>Mycobacteriales</taxon>
        <taxon>Nocardiaceae</taxon>
        <taxon>Nocardia</taxon>
    </lineage>
</organism>
<dbReference type="InterPro" id="IPR054058">
    <property type="entry name" value="HTH_67"/>
</dbReference>
<evidence type="ECO:0000313" key="2">
    <source>
        <dbReference type="Proteomes" id="UP000290439"/>
    </source>
</evidence>
<dbReference type="EMBL" id="LR215973">
    <property type="protein sequence ID" value="VFA96585.1"/>
    <property type="molecule type" value="Genomic_DNA"/>
</dbReference>
<gene>
    <name evidence="1" type="ORF">NCTC10797_00338</name>
</gene>
<dbReference type="AlphaFoldDB" id="A0A4U8VVI1"/>
<dbReference type="Proteomes" id="UP000290439">
    <property type="component" value="Chromosome"/>
</dbReference>
<evidence type="ECO:0008006" key="3">
    <source>
        <dbReference type="Google" id="ProtNLM"/>
    </source>
</evidence>
<sequence length="255" mass="27572">MSVQRKEPGMSVGAAVNPYIQQLGGAFMFSREGKEYAAETGVDTFFGPYTRGRGGVLGDVDASVVTAAFGFFPEKSIRTAWESVQMPAAKAAERYARVCQDFGRRKLAGFEQAGRLSELLETVASAADPAGVPLFAGWRAMPLPEDAPARVMQLTHVLRELRGGLHLIAVRASGITPLQAVLISGSPINDGPGQARWYGWPEPFEEITDDVRERWQRAEAVTDELIEPAFGALDEGEQAELLELVTAAHAQALAR</sequence>
<accession>A0A4U8VVI1</accession>
<dbReference type="Pfam" id="PF21863">
    <property type="entry name" value="HTH_67"/>
    <property type="match status" value="1"/>
</dbReference>
<reference evidence="1 2" key="1">
    <citation type="submission" date="2019-02" db="EMBL/GenBank/DDBJ databases">
        <authorList>
            <consortium name="Pathogen Informatics"/>
        </authorList>
    </citation>
    <scope>NUCLEOTIDE SEQUENCE [LARGE SCALE GENOMIC DNA]</scope>
    <source>
        <strain evidence="1 2">3012STDY6756504</strain>
    </source>
</reference>
<protein>
    <recommendedName>
        <fullName evidence="3">EvbL</fullName>
    </recommendedName>
</protein>